<evidence type="ECO:0000313" key="2">
    <source>
        <dbReference type="EMBL" id="KGT73415.1"/>
    </source>
</evidence>
<protein>
    <submittedName>
        <fullName evidence="2">Uncharacterized protein</fullName>
    </submittedName>
</protein>
<evidence type="ECO:0000256" key="1">
    <source>
        <dbReference type="SAM" id="MobiDB-lite"/>
    </source>
</evidence>
<feature type="region of interest" description="Disordered" evidence="1">
    <location>
        <begin position="1"/>
        <end position="35"/>
    </location>
</feature>
<organism evidence="2 3">
    <name type="scientific">Bradyrhizobium japonicum</name>
    <dbReference type="NCBI Taxonomy" id="375"/>
    <lineage>
        <taxon>Bacteria</taxon>
        <taxon>Pseudomonadati</taxon>
        <taxon>Pseudomonadota</taxon>
        <taxon>Alphaproteobacteria</taxon>
        <taxon>Hyphomicrobiales</taxon>
        <taxon>Nitrobacteraceae</taxon>
        <taxon>Bradyrhizobium</taxon>
    </lineage>
</organism>
<dbReference type="Proteomes" id="UP000030377">
    <property type="component" value="Unassembled WGS sequence"/>
</dbReference>
<accession>A0A0A3XGJ2</accession>
<evidence type="ECO:0000313" key="3">
    <source>
        <dbReference type="Proteomes" id="UP000030377"/>
    </source>
</evidence>
<sequence>MRKRARGRRKSTCELCRSPSSPPFVSGYSAARQKRGRRASTCGLWQDRRRRVETRRGQSPSHLQDRRECIVRGCQWHRTHAGYDRACTTYFYSSPPETAGCRRASTPRRHRCSGYRQSTIAGGPAARYR</sequence>
<comment type="caution">
    <text evidence="2">The sequence shown here is derived from an EMBL/GenBank/DDBJ whole genome shotgun (WGS) entry which is preliminary data.</text>
</comment>
<dbReference type="EMBL" id="JRPN01000047">
    <property type="protein sequence ID" value="KGT73415.1"/>
    <property type="molecule type" value="Genomic_DNA"/>
</dbReference>
<feature type="compositionally biased region" description="Basic residues" evidence="1">
    <location>
        <begin position="1"/>
        <end position="10"/>
    </location>
</feature>
<dbReference type="AlphaFoldDB" id="A0A0A3XGJ2"/>
<gene>
    <name evidence="2" type="ORF">MA20_44510</name>
</gene>
<reference evidence="2 3" key="1">
    <citation type="submission" date="2014-09" db="EMBL/GenBank/DDBJ databases">
        <title>Draft genome of Bradyrhizobium japonicum Is-34.</title>
        <authorList>
            <person name="Tsurumaru H."/>
            <person name="Yamakawa T."/>
            <person name="Hashimoto S."/>
            <person name="Okizaki K."/>
            <person name="Kanesaki Y."/>
            <person name="Yoshikawa H."/>
            <person name="Yajima S."/>
        </authorList>
    </citation>
    <scope>NUCLEOTIDE SEQUENCE [LARGE SCALE GENOMIC DNA]</scope>
    <source>
        <strain evidence="2 3">Is-34</strain>
    </source>
</reference>
<name>A0A0A3XGJ2_BRAJP</name>
<proteinExistence type="predicted"/>